<reference evidence="2 3" key="1">
    <citation type="submission" date="2024-06" db="EMBL/GenBank/DDBJ databases">
        <title>Genomic Encyclopedia of Type Strains, Phase V (KMG-V): Genome sequencing to study the core and pangenomes of soil and plant-associated prokaryotes.</title>
        <authorList>
            <person name="Whitman W."/>
        </authorList>
    </citation>
    <scope>NUCLEOTIDE SEQUENCE [LARGE SCALE GENOMIC DNA]</scope>
    <source>
        <strain evidence="2 3">USDA 160</strain>
    </source>
</reference>
<keyword evidence="3" id="KW-1185">Reference proteome</keyword>
<sequence length="68" mass="7393">MSKQSDKLREQAFRAERLSNTVSDMSASRTLRSLAEQYHAQADELEQAEMSGQAAPQAAPLQIAASKG</sequence>
<name>A0ABV2RIX8_BRAJP</name>
<organism evidence="2 3">
    <name type="scientific">Bradyrhizobium japonicum</name>
    <dbReference type="NCBI Taxonomy" id="375"/>
    <lineage>
        <taxon>Bacteria</taxon>
        <taxon>Pseudomonadati</taxon>
        <taxon>Pseudomonadota</taxon>
        <taxon>Alphaproteobacteria</taxon>
        <taxon>Hyphomicrobiales</taxon>
        <taxon>Nitrobacteraceae</taxon>
        <taxon>Bradyrhizobium</taxon>
    </lineage>
</organism>
<evidence type="ECO:0000256" key="1">
    <source>
        <dbReference type="SAM" id="MobiDB-lite"/>
    </source>
</evidence>
<evidence type="ECO:0000313" key="2">
    <source>
        <dbReference type="EMBL" id="MET4716260.1"/>
    </source>
</evidence>
<feature type="region of interest" description="Disordered" evidence="1">
    <location>
        <begin position="43"/>
        <end position="68"/>
    </location>
</feature>
<feature type="compositionally biased region" description="Basic and acidic residues" evidence="1">
    <location>
        <begin position="1"/>
        <end position="17"/>
    </location>
</feature>
<dbReference type="EMBL" id="JBEPTQ010000001">
    <property type="protein sequence ID" value="MET4716260.1"/>
    <property type="molecule type" value="Genomic_DNA"/>
</dbReference>
<protein>
    <submittedName>
        <fullName evidence="2">Uncharacterized protein</fullName>
    </submittedName>
</protein>
<accession>A0ABV2RIX8</accession>
<feature type="compositionally biased region" description="Low complexity" evidence="1">
    <location>
        <begin position="53"/>
        <end position="68"/>
    </location>
</feature>
<feature type="region of interest" description="Disordered" evidence="1">
    <location>
        <begin position="1"/>
        <end position="25"/>
    </location>
</feature>
<dbReference type="RefSeq" id="WP_354269943.1">
    <property type="nucleotide sequence ID" value="NZ_JBEPTQ010000001.1"/>
</dbReference>
<gene>
    <name evidence="2" type="ORF">ABIF63_000363</name>
</gene>
<proteinExistence type="predicted"/>
<evidence type="ECO:0000313" key="3">
    <source>
        <dbReference type="Proteomes" id="UP001549291"/>
    </source>
</evidence>
<comment type="caution">
    <text evidence="2">The sequence shown here is derived from an EMBL/GenBank/DDBJ whole genome shotgun (WGS) entry which is preliminary data.</text>
</comment>
<dbReference type="Proteomes" id="UP001549291">
    <property type="component" value="Unassembled WGS sequence"/>
</dbReference>